<keyword evidence="1 2" id="KW-0732">Signal</keyword>
<proteinExistence type="predicted"/>
<name>A0ABV7L8P2_9PROT</name>
<dbReference type="Proteomes" id="UP001595528">
    <property type="component" value="Unassembled WGS sequence"/>
</dbReference>
<evidence type="ECO:0000313" key="5">
    <source>
        <dbReference type="EMBL" id="MFC3230899.1"/>
    </source>
</evidence>
<organism evidence="5 6">
    <name type="scientific">Marinibaculum pumilum</name>
    <dbReference type="NCBI Taxonomy" id="1766165"/>
    <lineage>
        <taxon>Bacteria</taxon>
        <taxon>Pseudomonadati</taxon>
        <taxon>Pseudomonadota</taxon>
        <taxon>Alphaproteobacteria</taxon>
        <taxon>Rhodospirillales</taxon>
        <taxon>Rhodospirillaceae</taxon>
        <taxon>Marinibaculum</taxon>
    </lineage>
</organism>
<evidence type="ECO:0000256" key="2">
    <source>
        <dbReference type="SAM" id="SignalP"/>
    </source>
</evidence>
<gene>
    <name evidence="5" type="ORF">ACFOGJ_26880</name>
</gene>
<evidence type="ECO:0000259" key="3">
    <source>
        <dbReference type="Pfam" id="PF02563"/>
    </source>
</evidence>
<feature type="chain" id="PRO_5046870463" evidence="2">
    <location>
        <begin position="19"/>
        <end position="191"/>
    </location>
</feature>
<dbReference type="PANTHER" id="PTHR33619:SF3">
    <property type="entry name" value="POLYSACCHARIDE EXPORT PROTEIN GFCE-RELATED"/>
    <property type="match status" value="1"/>
</dbReference>
<dbReference type="Pfam" id="PF10531">
    <property type="entry name" value="SLBB"/>
    <property type="match status" value="1"/>
</dbReference>
<dbReference type="Gene3D" id="3.30.1950.10">
    <property type="entry name" value="wza like domain"/>
    <property type="match status" value="1"/>
</dbReference>
<evidence type="ECO:0000256" key="1">
    <source>
        <dbReference type="ARBA" id="ARBA00022729"/>
    </source>
</evidence>
<protein>
    <submittedName>
        <fullName evidence="5">Polysaccharide biosynthesis/export family protein</fullName>
    </submittedName>
</protein>
<dbReference type="InterPro" id="IPR019554">
    <property type="entry name" value="Soluble_ligand-bd"/>
</dbReference>
<dbReference type="InterPro" id="IPR003715">
    <property type="entry name" value="Poly_export_N"/>
</dbReference>
<feature type="signal peptide" evidence="2">
    <location>
        <begin position="1"/>
        <end position="18"/>
    </location>
</feature>
<dbReference type="RefSeq" id="WP_379906364.1">
    <property type="nucleotide sequence ID" value="NZ_JBHRTR010000050.1"/>
</dbReference>
<feature type="domain" description="Polysaccharide export protein N-terminal" evidence="3">
    <location>
        <begin position="37"/>
        <end position="111"/>
    </location>
</feature>
<keyword evidence="6" id="KW-1185">Reference proteome</keyword>
<evidence type="ECO:0000259" key="4">
    <source>
        <dbReference type="Pfam" id="PF10531"/>
    </source>
</evidence>
<evidence type="ECO:0000313" key="6">
    <source>
        <dbReference type="Proteomes" id="UP001595528"/>
    </source>
</evidence>
<dbReference type="InterPro" id="IPR049712">
    <property type="entry name" value="Poly_export"/>
</dbReference>
<comment type="caution">
    <text evidence="5">The sequence shown here is derived from an EMBL/GenBank/DDBJ whole genome shotgun (WGS) entry which is preliminary data.</text>
</comment>
<feature type="domain" description="Soluble ligand binding" evidence="4">
    <location>
        <begin position="117"/>
        <end position="165"/>
    </location>
</feature>
<dbReference type="Gene3D" id="3.10.560.10">
    <property type="entry name" value="Outer membrane lipoprotein wza domain like"/>
    <property type="match status" value="1"/>
</dbReference>
<sequence length="191" mass="20916">MPVLTLLLALLGAVVLSACQSREIPPPPVSKAGQGEQVYRYRLGAGDKLAVKVFGQDDLSGEFEISGDGQLAMPLIGQVDAAGLTLAELRQELVDLLNKNYLVDPQVTVEVANYRPFFILGQVRNPGSFPYQSGLNMRQAVALAGGYTNRALQEPMIVIRQNEENVPTRYSVTQDYPVLPGDTIEVQRRLF</sequence>
<dbReference type="PANTHER" id="PTHR33619">
    <property type="entry name" value="POLYSACCHARIDE EXPORT PROTEIN GFCE-RELATED"/>
    <property type="match status" value="1"/>
</dbReference>
<dbReference type="EMBL" id="JBHRTR010000050">
    <property type="protein sequence ID" value="MFC3230899.1"/>
    <property type="molecule type" value="Genomic_DNA"/>
</dbReference>
<accession>A0ABV7L8P2</accession>
<dbReference type="Pfam" id="PF02563">
    <property type="entry name" value="Poly_export"/>
    <property type="match status" value="1"/>
</dbReference>
<reference evidence="6" key="1">
    <citation type="journal article" date="2019" name="Int. J. Syst. Evol. Microbiol.">
        <title>The Global Catalogue of Microorganisms (GCM) 10K type strain sequencing project: providing services to taxonomists for standard genome sequencing and annotation.</title>
        <authorList>
            <consortium name="The Broad Institute Genomics Platform"/>
            <consortium name="The Broad Institute Genome Sequencing Center for Infectious Disease"/>
            <person name="Wu L."/>
            <person name="Ma J."/>
        </authorList>
    </citation>
    <scope>NUCLEOTIDE SEQUENCE [LARGE SCALE GENOMIC DNA]</scope>
    <source>
        <strain evidence="6">KCTC 42964</strain>
    </source>
</reference>